<evidence type="ECO:0000313" key="2">
    <source>
        <dbReference type="Proteomes" id="UP000229757"/>
    </source>
</evidence>
<gene>
    <name evidence="1" type="ORF">REIFOR_00782</name>
</gene>
<accession>A0A2K8KM73</accession>
<dbReference type="RefSeq" id="WP_100256325.1">
    <property type="nucleotide sequence ID" value="NZ_CP011797.1"/>
</dbReference>
<dbReference type="AlphaFoldDB" id="A0A2K8KM73"/>
<organism evidence="1 2">
    <name type="scientific">Reinekea forsetii</name>
    <dbReference type="NCBI Taxonomy" id="1336806"/>
    <lineage>
        <taxon>Bacteria</taxon>
        <taxon>Pseudomonadati</taxon>
        <taxon>Pseudomonadota</taxon>
        <taxon>Gammaproteobacteria</taxon>
        <taxon>Oceanospirillales</taxon>
        <taxon>Saccharospirillaceae</taxon>
        <taxon>Reinekea</taxon>
    </lineage>
</organism>
<dbReference type="EMBL" id="CP011797">
    <property type="protein sequence ID" value="ATX75950.1"/>
    <property type="molecule type" value="Genomic_DNA"/>
</dbReference>
<dbReference type="PROSITE" id="PS51257">
    <property type="entry name" value="PROKAR_LIPOPROTEIN"/>
    <property type="match status" value="1"/>
</dbReference>
<evidence type="ECO:0000313" key="1">
    <source>
        <dbReference type="EMBL" id="ATX75950.1"/>
    </source>
</evidence>
<reference evidence="1 2" key="1">
    <citation type="journal article" date="2017" name="Environ. Microbiol.">
        <title>Genomic and physiological analyses of 'Reinekea forsetii' reveal a versatile opportunistic lifestyle during spring algae blooms.</title>
        <authorList>
            <person name="Avci B."/>
            <person name="Hahnke R.L."/>
            <person name="Chafee M."/>
            <person name="Fischer T."/>
            <person name="Gruber-Vodicka H."/>
            <person name="Tegetmeyer H.E."/>
            <person name="Harder J."/>
            <person name="Fuchs B.M."/>
            <person name="Amann R.I."/>
            <person name="Teeling H."/>
        </authorList>
    </citation>
    <scope>NUCLEOTIDE SEQUENCE [LARGE SCALE GENOMIC DNA]</scope>
    <source>
        <strain evidence="1 2">Hel1_31_D35</strain>
    </source>
</reference>
<name>A0A2K8KM73_9GAMM</name>
<keyword evidence="2" id="KW-1185">Reference proteome</keyword>
<proteinExistence type="predicted"/>
<dbReference type="Proteomes" id="UP000229757">
    <property type="component" value="Chromosome"/>
</dbReference>
<dbReference type="KEGG" id="rfo:REIFOR_00782"/>
<sequence>MIRIGIFLLGVGLLLGCDGQHLDAAQTLPAQKSVHEVSITDLRPARQKLDQTLSVNLTDCQYGSYQLADHYRTPGRVAILTRYLSNELPEAYQGMAFDLHNFTIHINNLAQLVDLPSDDYQPDDQDGTGLDNFVVGCSQDDLMGGYNLAEVANALPPLIAVADLAVGDKVFHVRVIRSPDAQFWAYKNARWDALMNELVLAIGAQLVAEITTEPTI</sequence>
<evidence type="ECO:0008006" key="3">
    <source>
        <dbReference type="Google" id="ProtNLM"/>
    </source>
</evidence>
<protein>
    <recommendedName>
        <fullName evidence="3">Lipoprotein</fullName>
    </recommendedName>
</protein>